<dbReference type="PROSITE" id="PS50294">
    <property type="entry name" value="WD_REPEATS_REGION"/>
    <property type="match status" value="8"/>
</dbReference>
<organism evidence="6 7">
    <name type="scientific">Ceratobasidium theobromae</name>
    <dbReference type="NCBI Taxonomy" id="1582974"/>
    <lineage>
        <taxon>Eukaryota</taxon>
        <taxon>Fungi</taxon>
        <taxon>Dikarya</taxon>
        <taxon>Basidiomycota</taxon>
        <taxon>Agaricomycotina</taxon>
        <taxon>Agaricomycetes</taxon>
        <taxon>Cantharellales</taxon>
        <taxon>Ceratobasidiaceae</taxon>
        <taxon>Ceratobasidium</taxon>
    </lineage>
</organism>
<feature type="repeat" description="WD" evidence="3">
    <location>
        <begin position="1019"/>
        <end position="1060"/>
    </location>
</feature>
<dbReference type="AlphaFoldDB" id="A0A5N5QC92"/>
<dbReference type="GO" id="GO:0005634">
    <property type="term" value="C:nucleus"/>
    <property type="evidence" value="ECO:0007669"/>
    <property type="project" value="TreeGrafter"/>
</dbReference>
<dbReference type="Pfam" id="PF24883">
    <property type="entry name" value="NPHP3_N"/>
    <property type="match status" value="1"/>
</dbReference>
<dbReference type="SUPFAM" id="SSF50998">
    <property type="entry name" value="Quinoprotein alcohol dehydrogenase-like"/>
    <property type="match status" value="1"/>
</dbReference>
<feature type="domain" description="Nephrocystin 3-like N-terminal" evidence="5">
    <location>
        <begin position="257"/>
        <end position="356"/>
    </location>
</feature>
<dbReference type="PROSITE" id="PS50082">
    <property type="entry name" value="WD_REPEATS_2"/>
    <property type="match status" value="8"/>
</dbReference>
<feature type="repeat" description="WD" evidence="3">
    <location>
        <begin position="888"/>
        <end position="929"/>
    </location>
</feature>
<feature type="repeat" description="WD" evidence="3">
    <location>
        <begin position="974"/>
        <end position="1015"/>
    </location>
</feature>
<dbReference type="SUPFAM" id="SSF50978">
    <property type="entry name" value="WD40 repeat-like"/>
    <property type="match status" value="1"/>
</dbReference>
<sequence>MGSLLSRPSDQQTRSHNTWDLPQNIKNWIKRTAGSNKAKAAGHTAWTTLETTLRLLERSSDVFPPLKSAVAGLIGCLDIIQAAAGNDQDYADLASRFAGMANTLSRYMNELDPAEANDDKITGIIQSIDTQVSHIAQKRGRGKGKRLLESKEDQDDVTKCYREIERLFQELQNDISLRTLSEVRKQREMSLLGGLSTVTDAKYNSSYSTTIKRRGCTASTREKVQGDLRKWVQDPNGAKVFWMSGMAGTGKTTLADFSRIVPTIARQLAQCSPPFRTALRQALVENPEVGGQNIVLQFKELLQEPLSKSEAEISKGLVVIIDALDECGNKAGVRLMLEMLLRFAPNLPLKLFVTSRPEPVIHDKMTSPEGIPPTLMHLHDVEQDLVERDIQKYLTEVLSPMRPPPKKRQIERLARNSGRLFIYAATVARYIYPDDIPVDSATRLKTMLMTNVERPKGGSGKQYEELDQLYNTVLSLAFDKRLEESELANMRRVLWTAVCAREPMTVKTMSSVLNLTYDQVSLALRPLRSVLHVSEGSEVVSTLHASFPDYLLDHSRSGSEKFHCDEPEHSEFLAHRCFEVMKGLRFNICELESSFVLDKDVPDLDDRAEEAISPPPFSTHVGEFLFQRLLFWMEVLNLRKCIGVGAGMLLQVQNWLSENNGLGDIQKHTGDARNFVTTFTASPCSHSTPHIYISALPLCPKSSSVYKCYWERTRGLMDVKGTIIDEREGAALAVWEGADKISQAAFSPNGDRIVTAEGYSVWVRDSQTGTVVAGPFEGHTERVVSVAFSPDGTRIVSGSEDKTVRMWDSQTGSTAAGPFEGHTESVLSVAFSPDGNRIVSGSDDSTIRVWDLQTVAFSPNGTCIVSGSEDNTIRMWDSQTGSSAAGPFKGHTSSVTSVSFSLDRTHIVSGSEDNTIRVWNSQTGSAAAGPFKGHRYTVTSVAFSPDGTRIVSGSDDSTIRVWDLQTGLIAAGPFEGHTSLVTPVAFSPDGTRIVSGSKDNTIRVWDSQTGSAAAATGLFEGCASWVTSVAFSPNGTRIVSGSADNTIRMWDLQTSSAAVGPFEGHTSSVTSVAFSPDGTCIVSGSTDNTIRVWTTIGQFVESTELSHSLVPKLGSTQVESTEFIVTRRWAFNNDGWAVTNNDEILFWAPSDFHEIFQNFPTLLCISHQGSIRVEHWDVLFGDRWSDCFVL</sequence>
<feature type="repeat" description="WD" evidence="3">
    <location>
        <begin position="819"/>
        <end position="854"/>
    </location>
</feature>
<dbReference type="CDD" id="cd21037">
    <property type="entry name" value="MLKL_NTD"/>
    <property type="match status" value="1"/>
</dbReference>
<dbReference type="InterPro" id="IPR027417">
    <property type="entry name" value="P-loop_NTPase"/>
</dbReference>
<feature type="repeat" description="WD" evidence="3">
    <location>
        <begin position="776"/>
        <end position="817"/>
    </location>
</feature>
<dbReference type="PROSITE" id="PS00678">
    <property type="entry name" value="WD_REPEATS_1"/>
    <property type="match status" value="7"/>
</dbReference>
<evidence type="ECO:0000256" key="1">
    <source>
        <dbReference type="ARBA" id="ARBA00022574"/>
    </source>
</evidence>
<feature type="repeat" description="WD" evidence="3">
    <location>
        <begin position="931"/>
        <end position="967"/>
    </location>
</feature>
<gene>
    <name evidence="6" type="ORF">CTheo_7503</name>
</gene>
<dbReference type="PRINTS" id="PR00320">
    <property type="entry name" value="GPROTEINBRPT"/>
</dbReference>
<proteinExistence type="predicted"/>
<dbReference type="Pfam" id="PF00400">
    <property type="entry name" value="WD40"/>
    <property type="match status" value="8"/>
</dbReference>
<feature type="repeat" description="WD" evidence="3">
    <location>
        <begin position="855"/>
        <end position="886"/>
    </location>
</feature>
<dbReference type="PANTHER" id="PTHR22847:SF637">
    <property type="entry name" value="WD REPEAT DOMAIN 5B"/>
    <property type="match status" value="1"/>
</dbReference>
<protein>
    <submittedName>
        <fullName evidence="6">Vegetative incompatibility protein HET-E-1</fullName>
    </submittedName>
</protein>
<reference evidence="6 7" key="1">
    <citation type="journal article" date="2019" name="Fungal Biol. Biotechnol.">
        <title>Draft genome sequence of fastidious pathogen Ceratobasidium theobromae, which causes vascular-streak dieback in Theobroma cacao.</title>
        <authorList>
            <person name="Ali S.S."/>
            <person name="Asman A."/>
            <person name="Shao J."/>
            <person name="Firmansyah A.P."/>
            <person name="Susilo A.W."/>
            <person name="Rosmana A."/>
            <person name="McMahon P."/>
            <person name="Junaid M."/>
            <person name="Guest D."/>
            <person name="Kheng T.Y."/>
            <person name="Meinhardt L.W."/>
            <person name="Bailey B.A."/>
        </authorList>
    </citation>
    <scope>NUCLEOTIDE SEQUENCE [LARGE SCALE GENOMIC DNA]</scope>
    <source>
        <strain evidence="6 7">CT2</strain>
    </source>
</reference>
<comment type="caution">
    <text evidence="6">The sequence shown here is derived from an EMBL/GenBank/DDBJ whole genome shotgun (WGS) entry which is preliminary data.</text>
</comment>
<feature type="repeat" description="WD" evidence="3">
    <location>
        <begin position="1062"/>
        <end position="1093"/>
    </location>
</feature>
<dbReference type="InterPro" id="IPR019775">
    <property type="entry name" value="WD40_repeat_CS"/>
</dbReference>
<evidence type="ECO:0000256" key="2">
    <source>
        <dbReference type="ARBA" id="ARBA00022737"/>
    </source>
</evidence>
<keyword evidence="1 3" id="KW-0853">WD repeat</keyword>
<keyword evidence="2" id="KW-0677">Repeat</keyword>
<dbReference type="InterPro" id="IPR036322">
    <property type="entry name" value="WD40_repeat_dom_sf"/>
</dbReference>
<dbReference type="PANTHER" id="PTHR22847">
    <property type="entry name" value="WD40 REPEAT PROTEIN"/>
    <property type="match status" value="1"/>
</dbReference>
<dbReference type="InterPro" id="IPR059179">
    <property type="entry name" value="MLKL-like_MCAfunc"/>
</dbReference>
<accession>A0A5N5QC92</accession>
<keyword evidence="7" id="KW-1185">Reference proteome</keyword>
<dbReference type="Gene3D" id="2.130.10.10">
    <property type="entry name" value="YVTN repeat-like/Quinoprotein amine dehydrogenase"/>
    <property type="match status" value="5"/>
</dbReference>
<dbReference type="SUPFAM" id="SSF52540">
    <property type="entry name" value="P-loop containing nucleoside triphosphate hydrolases"/>
    <property type="match status" value="1"/>
</dbReference>
<dbReference type="OrthoDB" id="538223at2759"/>
<evidence type="ECO:0000313" key="7">
    <source>
        <dbReference type="Proteomes" id="UP000383932"/>
    </source>
</evidence>
<dbReference type="InterPro" id="IPR011047">
    <property type="entry name" value="Quinoprotein_ADH-like_sf"/>
</dbReference>
<dbReference type="InterPro" id="IPR001680">
    <property type="entry name" value="WD40_rpt"/>
</dbReference>
<feature type="region of interest" description="Disordered" evidence="4">
    <location>
        <begin position="1"/>
        <end position="21"/>
    </location>
</feature>
<dbReference type="InterPro" id="IPR056884">
    <property type="entry name" value="NPHP3-like_N"/>
</dbReference>
<dbReference type="InterPro" id="IPR015943">
    <property type="entry name" value="WD40/YVTN_repeat-like_dom_sf"/>
</dbReference>
<evidence type="ECO:0000256" key="3">
    <source>
        <dbReference type="PROSITE-ProRule" id="PRU00221"/>
    </source>
</evidence>
<dbReference type="EMBL" id="SSOP01000325">
    <property type="protein sequence ID" value="KAB5589051.1"/>
    <property type="molecule type" value="Genomic_DNA"/>
</dbReference>
<dbReference type="InterPro" id="IPR020472">
    <property type="entry name" value="WD40_PAC1"/>
</dbReference>
<dbReference type="SMART" id="SM00320">
    <property type="entry name" value="WD40"/>
    <property type="match status" value="9"/>
</dbReference>
<dbReference type="Proteomes" id="UP000383932">
    <property type="component" value="Unassembled WGS sequence"/>
</dbReference>
<dbReference type="GO" id="GO:1990234">
    <property type="term" value="C:transferase complex"/>
    <property type="evidence" value="ECO:0007669"/>
    <property type="project" value="UniProtKB-ARBA"/>
</dbReference>
<evidence type="ECO:0000256" key="4">
    <source>
        <dbReference type="SAM" id="MobiDB-lite"/>
    </source>
</evidence>
<name>A0A5N5QC92_9AGAM</name>
<evidence type="ECO:0000313" key="6">
    <source>
        <dbReference type="EMBL" id="KAB5589051.1"/>
    </source>
</evidence>
<dbReference type="CDD" id="cd00200">
    <property type="entry name" value="WD40"/>
    <property type="match status" value="1"/>
</dbReference>
<evidence type="ECO:0000259" key="5">
    <source>
        <dbReference type="Pfam" id="PF24883"/>
    </source>
</evidence>